<evidence type="ECO:0000313" key="2">
    <source>
        <dbReference type="Proteomes" id="UP000004949"/>
    </source>
</evidence>
<reference evidence="1 2" key="1">
    <citation type="submission" date="2011-10" db="EMBL/GenBank/DDBJ databases">
        <title>Genome sequence of Gluconobacter morbifer G707, isolated from Drosophila gut.</title>
        <authorList>
            <person name="Lee W.-J."/>
            <person name="Kim E.-K."/>
        </authorList>
    </citation>
    <scope>NUCLEOTIDE SEQUENCE [LARGE SCALE GENOMIC DNA]</scope>
    <source>
        <strain evidence="1 2">G707</strain>
    </source>
</reference>
<dbReference type="AlphaFoldDB" id="G6XFA7"/>
<accession>G6XFA7</accession>
<evidence type="ECO:0000313" key="1">
    <source>
        <dbReference type="EMBL" id="EHH68865.1"/>
    </source>
</evidence>
<dbReference type="EMBL" id="AGQV01000001">
    <property type="protein sequence ID" value="EHH68865.1"/>
    <property type="molecule type" value="Genomic_DNA"/>
</dbReference>
<proteinExistence type="predicted"/>
<name>G6XFA7_9PROT</name>
<dbReference type="STRING" id="1088869.GMO_01720"/>
<dbReference type="PATRIC" id="fig|1088869.3.peg.172"/>
<organism evidence="1 2">
    <name type="scientific">Gluconobacter morbifer G707</name>
    <dbReference type="NCBI Taxonomy" id="1088869"/>
    <lineage>
        <taxon>Bacteria</taxon>
        <taxon>Pseudomonadati</taxon>
        <taxon>Pseudomonadota</taxon>
        <taxon>Alphaproteobacteria</taxon>
        <taxon>Acetobacterales</taxon>
        <taxon>Acetobacteraceae</taxon>
        <taxon>Gluconobacter</taxon>
    </lineage>
</organism>
<gene>
    <name evidence="1" type="ORF">GMO_01720</name>
</gene>
<sequence>MTAEYGFLSPYSMKTIFFSVTGLTPPTHDRPRTGIIIP</sequence>
<dbReference type="Proteomes" id="UP000004949">
    <property type="component" value="Unassembled WGS sequence"/>
</dbReference>
<keyword evidence="2" id="KW-1185">Reference proteome</keyword>
<protein>
    <submittedName>
        <fullName evidence="1">Uncharacterized protein</fullName>
    </submittedName>
</protein>
<comment type="caution">
    <text evidence="1">The sequence shown here is derived from an EMBL/GenBank/DDBJ whole genome shotgun (WGS) entry which is preliminary data.</text>
</comment>